<gene>
    <name evidence="2" type="ORF">J2W94_001132</name>
</gene>
<proteinExistence type="predicted"/>
<evidence type="ECO:0000313" key="2">
    <source>
        <dbReference type="EMBL" id="MDR6840868.1"/>
    </source>
</evidence>
<dbReference type="Proteomes" id="UP001254759">
    <property type="component" value="Unassembled WGS sequence"/>
</dbReference>
<comment type="caution">
    <text evidence="2">The sequence shown here is derived from an EMBL/GenBank/DDBJ whole genome shotgun (WGS) entry which is preliminary data.</text>
</comment>
<dbReference type="EMBL" id="JAVDTT010000001">
    <property type="protein sequence ID" value="MDR6840868.1"/>
    <property type="molecule type" value="Genomic_DNA"/>
</dbReference>
<dbReference type="RefSeq" id="WP_310090975.1">
    <property type="nucleotide sequence ID" value="NZ_JAVDTT010000001.1"/>
</dbReference>
<feature type="domain" description="VOC" evidence="1">
    <location>
        <begin position="10"/>
        <end position="119"/>
    </location>
</feature>
<name>A0ABU1RQ22_9GAMM</name>
<dbReference type="InterPro" id="IPR029068">
    <property type="entry name" value="Glyas_Bleomycin-R_OHBP_Dase"/>
</dbReference>
<dbReference type="PROSITE" id="PS51819">
    <property type="entry name" value="VOC"/>
    <property type="match status" value="1"/>
</dbReference>
<reference evidence="2 3" key="1">
    <citation type="submission" date="2023-07" db="EMBL/GenBank/DDBJ databases">
        <title>Sorghum-associated microbial communities from plants grown in Nebraska, USA.</title>
        <authorList>
            <person name="Schachtman D."/>
        </authorList>
    </citation>
    <scope>NUCLEOTIDE SEQUENCE [LARGE SCALE GENOMIC DNA]</scope>
    <source>
        <strain evidence="2 3">BE107</strain>
    </source>
</reference>
<dbReference type="Gene3D" id="3.10.180.10">
    <property type="entry name" value="2,3-Dihydroxybiphenyl 1,2-Dioxygenase, domain 1"/>
    <property type="match status" value="1"/>
</dbReference>
<dbReference type="InterPro" id="IPR037523">
    <property type="entry name" value="VOC_core"/>
</dbReference>
<protein>
    <submittedName>
        <fullName evidence="2">Catechol 2,3-dioxygenase-like lactoylglutathione lyase family enzyme</fullName>
    </submittedName>
</protein>
<accession>A0ABU1RQ22</accession>
<dbReference type="InterPro" id="IPR004360">
    <property type="entry name" value="Glyas_Fos-R_dOase_dom"/>
</dbReference>
<sequence>MKIEIAETESQGVVEIVGPDVDALLHFYLSMGFELERRSGEFAVVHWQGTRLFLAGNPDAQITECWRSLRIMVDDVDALWRKANGLQLKIGNPIADRAYGLRDFVMVDPAGFGLRFAQVIPA</sequence>
<organism evidence="2 3">
    <name type="scientific">Pseudoxanthomonas sacheonensis</name>
    <dbReference type="NCBI Taxonomy" id="443615"/>
    <lineage>
        <taxon>Bacteria</taxon>
        <taxon>Pseudomonadati</taxon>
        <taxon>Pseudomonadota</taxon>
        <taxon>Gammaproteobacteria</taxon>
        <taxon>Lysobacterales</taxon>
        <taxon>Lysobacteraceae</taxon>
        <taxon>Pseudoxanthomonas</taxon>
    </lineage>
</organism>
<dbReference type="SUPFAM" id="SSF54593">
    <property type="entry name" value="Glyoxalase/Bleomycin resistance protein/Dihydroxybiphenyl dioxygenase"/>
    <property type="match status" value="1"/>
</dbReference>
<evidence type="ECO:0000259" key="1">
    <source>
        <dbReference type="PROSITE" id="PS51819"/>
    </source>
</evidence>
<dbReference type="Pfam" id="PF00903">
    <property type="entry name" value="Glyoxalase"/>
    <property type="match status" value="1"/>
</dbReference>
<keyword evidence="3" id="KW-1185">Reference proteome</keyword>
<evidence type="ECO:0000313" key="3">
    <source>
        <dbReference type="Proteomes" id="UP001254759"/>
    </source>
</evidence>